<dbReference type="InterPro" id="IPR052701">
    <property type="entry name" value="GAG_Ulvan_Degrading_Sulfatases"/>
</dbReference>
<dbReference type="InterPro" id="IPR017850">
    <property type="entry name" value="Alkaline_phosphatase_core_sf"/>
</dbReference>
<keyword evidence="3" id="KW-0732">Signal</keyword>
<keyword evidence="6" id="KW-1185">Reference proteome</keyword>
<dbReference type="PANTHER" id="PTHR43751:SF3">
    <property type="entry name" value="SULFATASE N-TERMINAL DOMAIN-CONTAINING PROTEIN"/>
    <property type="match status" value="1"/>
</dbReference>
<gene>
    <name evidence="5" type="ORF">WAE58_12810</name>
</gene>
<dbReference type="PANTHER" id="PTHR43751">
    <property type="entry name" value="SULFATASE"/>
    <property type="match status" value="1"/>
</dbReference>
<proteinExistence type="inferred from homology"/>
<dbReference type="EMBL" id="JBBEUB010000003">
    <property type="protein sequence ID" value="MEJ2903316.1"/>
    <property type="molecule type" value="Genomic_DNA"/>
</dbReference>
<evidence type="ECO:0000313" key="6">
    <source>
        <dbReference type="Proteomes" id="UP001378956"/>
    </source>
</evidence>
<feature type="signal peptide" evidence="3">
    <location>
        <begin position="1"/>
        <end position="26"/>
    </location>
</feature>
<dbReference type="Proteomes" id="UP001378956">
    <property type="component" value="Unassembled WGS sequence"/>
</dbReference>
<feature type="domain" description="PA14" evidence="4">
    <location>
        <begin position="557"/>
        <end position="694"/>
    </location>
</feature>
<evidence type="ECO:0000256" key="3">
    <source>
        <dbReference type="SAM" id="SignalP"/>
    </source>
</evidence>
<evidence type="ECO:0000256" key="2">
    <source>
        <dbReference type="ARBA" id="ARBA00022801"/>
    </source>
</evidence>
<sequence>MIKGITKLFLLGSCALIVLMPSIVNAQSKKSSASKPNIIFILTDDLGYGDLGVFFQNQRKEKADQKLPYQFTPNLDKMAASGAQLTNQYCNAPVCAPSRASLLTGLNQGNAKVRDNQFDKQIENNHTIATVLKIAGYATSVIGKWGLQGETKDEPNWPAHPQKRGFDDFFGYMRHADGHEHYPFEGIYRGKKEVWDNYKNVAADLAKCYTTDLWTARAKKWIIDHESAKGPEKPFFMFLAYDSPHAVLELPTQAYPEGKGLKGGIQWLGNPGNMINTASGKVDSFVHPDYKNSTYDNGKVKNAPWPDTFKRYATATRRIDDAVGDILQLLEDLKISENTIVVFTSDNGPSIESYLPAGYPPNNPEFFGGFGPFDGIKRDVWEGGLRMPTLVTWAQHIPAGKVVVSPSMLSDWMPTFADVAGISAPARTNGVSLVPSLTGKGIQAESLIYSEYSEGGKTPDFKAFEASRRGRKRGQMQMIRLGDFVGVRYDIKSADDDFEIYDIVSDPKETTNLASIPSCNELQVQMKAKSLQARKADLEAPRPYDRAEIPAVEILDKTYPGLSWKFFKGNFPYVVSETGLTEVSNGISKHLGEEVPKARPGMTLYEGFIKVQSDGEYSFSLQASGKAYMRIHEAELIDADFGYQSVSQETERVYLKAGYHPVKIYYLREAGKERILSLKMRYKDGDWKPLKGTDFYAIR</sequence>
<dbReference type="PROSITE" id="PS00523">
    <property type="entry name" value="SULFATASE_1"/>
    <property type="match status" value="1"/>
</dbReference>
<name>A0ABU8NNW8_9SPHI</name>
<dbReference type="CDD" id="cd16145">
    <property type="entry name" value="ARS_like"/>
    <property type="match status" value="1"/>
</dbReference>
<evidence type="ECO:0000256" key="1">
    <source>
        <dbReference type="ARBA" id="ARBA00008779"/>
    </source>
</evidence>
<dbReference type="Gene3D" id="2.60.120.380">
    <property type="match status" value="1"/>
</dbReference>
<comment type="similarity">
    <text evidence="1">Belongs to the sulfatase family.</text>
</comment>
<comment type="caution">
    <text evidence="5">The sequence shown here is derived from an EMBL/GenBank/DDBJ whole genome shotgun (WGS) entry which is preliminary data.</text>
</comment>
<dbReference type="Pfam" id="PF00884">
    <property type="entry name" value="Sulfatase"/>
    <property type="match status" value="1"/>
</dbReference>
<protein>
    <submittedName>
        <fullName evidence="5">Sulfatase-like hydrolase/transferase</fullName>
    </submittedName>
</protein>
<dbReference type="Pfam" id="PF07691">
    <property type="entry name" value="PA14"/>
    <property type="match status" value="1"/>
</dbReference>
<dbReference type="InterPro" id="IPR037524">
    <property type="entry name" value="PA14/GLEYA"/>
</dbReference>
<dbReference type="InterPro" id="IPR000917">
    <property type="entry name" value="Sulfatase_N"/>
</dbReference>
<evidence type="ECO:0000259" key="4">
    <source>
        <dbReference type="PROSITE" id="PS51820"/>
    </source>
</evidence>
<organism evidence="5 6">
    <name type="scientific">Pedobacter panaciterrae</name>
    <dbReference type="NCBI Taxonomy" id="363849"/>
    <lineage>
        <taxon>Bacteria</taxon>
        <taxon>Pseudomonadati</taxon>
        <taxon>Bacteroidota</taxon>
        <taxon>Sphingobacteriia</taxon>
        <taxon>Sphingobacteriales</taxon>
        <taxon>Sphingobacteriaceae</taxon>
        <taxon>Pedobacter</taxon>
    </lineage>
</organism>
<dbReference type="InterPro" id="IPR011658">
    <property type="entry name" value="PA14_dom"/>
</dbReference>
<dbReference type="RefSeq" id="WP_337716594.1">
    <property type="nucleotide sequence ID" value="NZ_JBBEUB010000003.1"/>
</dbReference>
<dbReference type="Gene3D" id="3.40.720.10">
    <property type="entry name" value="Alkaline Phosphatase, subunit A"/>
    <property type="match status" value="1"/>
</dbReference>
<accession>A0ABU8NNW8</accession>
<dbReference type="SUPFAM" id="SSF53649">
    <property type="entry name" value="Alkaline phosphatase-like"/>
    <property type="match status" value="1"/>
</dbReference>
<dbReference type="SUPFAM" id="SSF56988">
    <property type="entry name" value="Anthrax protective antigen"/>
    <property type="match status" value="1"/>
</dbReference>
<dbReference type="PROSITE" id="PS51820">
    <property type="entry name" value="PA14"/>
    <property type="match status" value="1"/>
</dbReference>
<feature type="chain" id="PRO_5046434613" evidence="3">
    <location>
        <begin position="27"/>
        <end position="699"/>
    </location>
</feature>
<reference evidence="5 6" key="1">
    <citation type="submission" date="2024-03" db="EMBL/GenBank/DDBJ databases">
        <title>Sequence of Lycoming College Course Isolates.</title>
        <authorList>
            <person name="Plotts O."/>
            <person name="Newman J."/>
        </authorList>
    </citation>
    <scope>NUCLEOTIDE SEQUENCE [LARGE SCALE GENOMIC DNA]</scope>
    <source>
        <strain evidence="5 6">CJB-3</strain>
    </source>
</reference>
<dbReference type="InterPro" id="IPR024607">
    <property type="entry name" value="Sulfatase_CS"/>
</dbReference>
<keyword evidence="2" id="KW-0378">Hydrolase</keyword>
<evidence type="ECO:0000313" key="5">
    <source>
        <dbReference type="EMBL" id="MEJ2903316.1"/>
    </source>
</evidence>